<organism evidence="1 2">
    <name type="scientific">Prosthecodimorpha staleyi</name>
    <dbReference type="NCBI Taxonomy" id="2840188"/>
    <lineage>
        <taxon>Bacteria</taxon>
        <taxon>Pseudomonadati</taxon>
        <taxon>Pseudomonadota</taxon>
        <taxon>Alphaproteobacteria</taxon>
        <taxon>Hyphomicrobiales</taxon>
        <taxon>Ancalomicrobiaceae</taxon>
        <taxon>Prosthecodimorpha</taxon>
    </lineage>
</organism>
<evidence type="ECO:0000313" key="1">
    <source>
        <dbReference type="EMBL" id="MBT9290795.1"/>
    </source>
</evidence>
<dbReference type="EMBL" id="JAHHZF010000007">
    <property type="protein sequence ID" value="MBT9290795.1"/>
    <property type="molecule type" value="Genomic_DNA"/>
</dbReference>
<accession>A0A947GFN9</accession>
<keyword evidence="2" id="KW-1185">Reference proteome</keyword>
<dbReference type="Proteomes" id="UP000766595">
    <property type="component" value="Unassembled WGS sequence"/>
</dbReference>
<reference evidence="1 2" key="1">
    <citation type="submission" date="2021-06" db="EMBL/GenBank/DDBJ databases">
        <authorList>
            <person name="Grouzdev D.S."/>
            <person name="Koziaeva V."/>
        </authorList>
    </citation>
    <scope>NUCLEOTIDE SEQUENCE [LARGE SCALE GENOMIC DNA]</scope>
    <source>
        <strain evidence="1 2">22</strain>
    </source>
</reference>
<dbReference type="RefSeq" id="WP_261969384.1">
    <property type="nucleotide sequence ID" value="NZ_JAHHZF010000007.1"/>
</dbReference>
<evidence type="ECO:0000313" key="2">
    <source>
        <dbReference type="Proteomes" id="UP000766595"/>
    </source>
</evidence>
<comment type="caution">
    <text evidence="1">The sequence shown here is derived from an EMBL/GenBank/DDBJ whole genome shotgun (WGS) entry which is preliminary data.</text>
</comment>
<gene>
    <name evidence="1" type="ORF">KL771_15105</name>
</gene>
<protein>
    <submittedName>
        <fullName evidence="1">Uncharacterized protein</fullName>
    </submittedName>
</protein>
<sequence>MKLLPPQSFFDLSYDDAYSDAASAKLALDFDGAIRDRFLAKISFHGVIQDEEFDRISNDIEDLIKRTINPQIKSAIANRNPNFTAEEGRGRATRCVDLISPRGEDALWPITKALVEEVYPAEPGEKAADFHRKRTTSCMIILRSAHKAFQSEIAKAAGRNT</sequence>
<name>A0A947GFN9_9HYPH</name>
<dbReference type="AlphaFoldDB" id="A0A947GFN9"/>
<proteinExistence type="predicted"/>